<name>A0A849CJM8_9NOCA</name>
<accession>A0A849CJM8</accession>
<protein>
    <submittedName>
        <fullName evidence="1">Uncharacterized protein</fullName>
    </submittedName>
</protein>
<keyword evidence="2" id="KW-1185">Reference proteome</keyword>
<dbReference type="Proteomes" id="UP000586827">
    <property type="component" value="Unassembled WGS sequence"/>
</dbReference>
<sequence>MGMVGHGMWDLSFPPGPPDRVADMFSAAVVADAVRRFDADLAQTVETCRDWRREYRPIFHGLTSLSVTAPAISLGIAEEGLTSARTMLRFAAGRTVTALRSVDVQAEADSAELATGRVDGTAAPIPRLEVPYRGAVLAEEGLRRQLGEWRERGIVEPGFAAAVERVIDNPEWLALPGFRMTVVGATAQLGPLRPLLTWGADVLAVDRPGRARWDRLYAWARDGSGTLRFPVTDSGPGADLTRHFPALARWIAASADVRPALGLYANIPGAAGVRVSAAADVLAEAVLRSHPDAALAYLGASTDCYAVPPSVTEEARDRLARRGIRGSAQDLLHRAAPVPLYRPNYERTVATADGEDWGLFDNLPTLLGPDYALAQRLPRWRAVLARAAGRAVSYTVTPPAWPADIHETPWRTTTLRGVDHYGIEVFDPSTIRPLLAAKLVADLYSSEPPEKNPEALFTTGAAHGGLWRQPFHPGSLIAPSTLLGWMDAVRDFGERSVRRYFT</sequence>
<comment type="caution">
    <text evidence="1">The sequence shown here is derived from an EMBL/GenBank/DDBJ whole genome shotgun (WGS) entry which is preliminary data.</text>
</comment>
<dbReference type="AlphaFoldDB" id="A0A849CJM8"/>
<reference evidence="1 2" key="1">
    <citation type="submission" date="2020-05" db="EMBL/GenBank/DDBJ databases">
        <title>MicrobeNet Type strains.</title>
        <authorList>
            <person name="Nicholson A.C."/>
        </authorList>
    </citation>
    <scope>NUCLEOTIDE SEQUENCE [LARGE SCALE GENOMIC DNA]</scope>
    <source>
        <strain evidence="1 2">JCM 3224</strain>
    </source>
</reference>
<evidence type="ECO:0000313" key="2">
    <source>
        <dbReference type="Proteomes" id="UP000586827"/>
    </source>
</evidence>
<dbReference type="RefSeq" id="WP_157553523.1">
    <property type="nucleotide sequence ID" value="NZ_JABELX010000016.1"/>
</dbReference>
<evidence type="ECO:0000313" key="1">
    <source>
        <dbReference type="EMBL" id="NNH74761.1"/>
    </source>
</evidence>
<dbReference type="EMBL" id="JABELX010000016">
    <property type="protein sequence ID" value="NNH74761.1"/>
    <property type="molecule type" value="Genomic_DNA"/>
</dbReference>
<organism evidence="1 2">
    <name type="scientific">Nocardia uniformis</name>
    <dbReference type="NCBI Taxonomy" id="53432"/>
    <lineage>
        <taxon>Bacteria</taxon>
        <taxon>Bacillati</taxon>
        <taxon>Actinomycetota</taxon>
        <taxon>Actinomycetes</taxon>
        <taxon>Mycobacteriales</taxon>
        <taxon>Nocardiaceae</taxon>
        <taxon>Nocardia</taxon>
    </lineage>
</organism>
<gene>
    <name evidence="1" type="ORF">HLB23_33760</name>
</gene>
<proteinExistence type="predicted"/>